<evidence type="ECO:0000313" key="2">
    <source>
        <dbReference type="Proteomes" id="UP000805649"/>
    </source>
</evidence>
<sequence length="212" mass="23456">MARVEVADADTYRTLLESQGVRLDAPELDETFQELSLKNQEVNLTESHLETRQFSCSQTQAMVTDKTYDFIGWDVQMSPVYGQGDATIYSGYTTSNTISVNGNVDLTWAKDAAKSLFGINYSRQWTTSSQLTFKGTVTKGNHGTIITRPRKTRRIGRVMSGCPGSFTQIGTFQADSHLTGSYKGIDWVSGSIELCQKPQFPLTLCHGPGTFI</sequence>
<proteinExistence type="predicted"/>
<dbReference type="Proteomes" id="UP000805649">
    <property type="component" value="Unassembled WGS sequence"/>
</dbReference>
<organism evidence="1 2">
    <name type="scientific">Colletotrichum truncatum</name>
    <name type="common">Anthracnose fungus</name>
    <name type="synonym">Colletotrichum capsici</name>
    <dbReference type="NCBI Taxonomy" id="5467"/>
    <lineage>
        <taxon>Eukaryota</taxon>
        <taxon>Fungi</taxon>
        <taxon>Dikarya</taxon>
        <taxon>Ascomycota</taxon>
        <taxon>Pezizomycotina</taxon>
        <taxon>Sordariomycetes</taxon>
        <taxon>Hypocreomycetidae</taxon>
        <taxon>Glomerellales</taxon>
        <taxon>Glomerellaceae</taxon>
        <taxon>Colletotrichum</taxon>
        <taxon>Colletotrichum truncatum species complex</taxon>
    </lineage>
</organism>
<evidence type="ECO:0000313" key="1">
    <source>
        <dbReference type="EMBL" id="KAL0930532.1"/>
    </source>
</evidence>
<comment type="caution">
    <text evidence="1">The sequence shown here is derived from an EMBL/GenBank/DDBJ whole genome shotgun (WGS) entry which is preliminary data.</text>
</comment>
<keyword evidence="2" id="KW-1185">Reference proteome</keyword>
<reference evidence="1 2" key="1">
    <citation type="journal article" date="2020" name="Phytopathology">
        <title>Genome Sequence Resources of Colletotrichum truncatum, C. plurivorum, C. musicola, and C. sojae: Four Species Pathogenic to Soybean (Glycine max).</title>
        <authorList>
            <person name="Rogerio F."/>
            <person name="Boufleur T.R."/>
            <person name="Ciampi-Guillardi M."/>
            <person name="Sukno S.A."/>
            <person name="Thon M.R."/>
            <person name="Massola Junior N.S."/>
            <person name="Baroncelli R."/>
        </authorList>
    </citation>
    <scope>NUCLEOTIDE SEQUENCE [LARGE SCALE GENOMIC DNA]</scope>
    <source>
        <strain evidence="1 2">CMES1059</strain>
    </source>
</reference>
<accession>A0ACC3YF96</accession>
<gene>
    <name evidence="1" type="ORF">CTRU02_214607</name>
</gene>
<name>A0ACC3YF96_COLTU</name>
<dbReference type="EMBL" id="VUJX02000011">
    <property type="protein sequence ID" value="KAL0930532.1"/>
    <property type="molecule type" value="Genomic_DNA"/>
</dbReference>
<protein>
    <submittedName>
        <fullName evidence="1">Uncharacterized protein</fullName>
    </submittedName>
</protein>